<keyword evidence="4" id="KW-1185">Reference proteome</keyword>
<evidence type="ECO:0000256" key="1">
    <source>
        <dbReference type="ARBA" id="ARBA00022857"/>
    </source>
</evidence>
<dbReference type="PANTHER" id="PTHR44154:SF1">
    <property type="entry name" value="QUINONE OXIDOREDUCTASE"/>
    <property type="match status" value="1"/>
</dbReference>
<dbReference type="Pfam" id="PF00107">
    <property type="entry name" value="ADH_zinc_N"/>
    <property type="match status" value="1"/>
</dbReference>
<dbReference type="KEGG" id="fsl:EJO69_09430"/>
<dbReference type="InterPro" id="IPR020843">
    <property type="entry name" value="ER"/>
</dbReference>
<protein>
    <submittedName>
        <fullName evidence="3">Zinc-binding dehydrogenase</fullName>
    </submittedName>
</protein>
<dbReference type="AlphaFoldDB" id="A0A3Q8WUM6"/>
<dbReference type="RefSeq" id="WP_126041297.1">
    <property type="nucleotide sequence ID" value="NZ_CP034438.1"/>
</dbReference>
<evidence type="ECO:0000259" key="2">
    <source>
        <dbReference type="SMART" id="SM00829"/>
    </source>
</evidence>
<sequence length="343" mass="36521">MTTTMRAVVLREHGTVDSLTYEEDYPKPQIEPGKVIVKVRATSLNYHDIFTVRGMPGITIPMPIVPGLDIAGTVDEIGEGVTGFEVGDRVVVNPLDSGFNLMGEVQDGGLAEYSLVEAGQLIPLPDSVSFAEAAALPVAYGTAHRMIVGKDAVKEGDKVLVLGASGGVGTASVLLAKQLGATVVAAVGSDEKGQTLLSYGADEYFNYREIAIDTWTRENVGKPSRSSTEPGFDVIVNNTGGDTWHPTLKSTKLGGTILVCGATAGFDPKEDLRYIWSFELKVQGSNGFGREDIEALVALIDEQDFHPVIDSIVSLEEAADALRRLEDRGVTGKVIIAPWGDES</sequence>
<dbReference type="InterPro" id="IPR011032">
    <property type="entry name" value="GroES-like_sf"/>
</dbReference>
<dbReference type="InterPro" id="IPR013149">
    <property type="entry name" value="ADH-like_C"/>
</dbReference>
<gene>
    <name evidence="3" type="ORF">EJO69_09430</name>
</gene>
<accession>A0A3Q8WUM6</accession>
<dbReference type="SMART" id="SM00829">
    <property type="entry name" value="PKS_ER"/>
    <property type="match status" value="1"/>
</dbReference>
<dbReference type="SUPFAM" id="SSF50129">
    <property type="entry name" value="GroES-like"/>
    <property type="match status" value="1"/>
</dbReference>
<dbReference type="InterPro" id="IPR051603">
    <property type="entry name" value="Zinc-ADH_QOR/CCCR"/>
</dbReference>
<dbReference type="SUPFAM" id="SSF51735">
    <property type="entry name" value="NAD(P)-binding Rossmann-fold domains"/>
    <property type="match status" value="1"/>
</dbReference>
<reference evidence="3 4" key="1">
    <citation type="submission" date="2018-12" db="EMBL/GenBank/DDBJ databases">
        <title>Complete genome sequence of Flaviflexus salsibiostraticola KCTC 33148.</title>
        <authorList>
            <person name="Bae J.-W."/>
        </authorList>
    </citation>
    <scope>NUCLEOTIDE SEQUENCE [LARGE SCALE GENOMIC DNA]</scope>
    <source>
        <strain evidence="3 4">KCTC 33148</strain>
    </source>
</reference>
<evidence type="ECO:0000313" key="3">
    <source>
        <dbReference type="EMBL" id="AZN30503.1"/>
    </source>
</evidence>
<dbReference type="GO" id="GO:0016491">
    <property type="term" value="F:oxidoreductase activity"/>
    <property type="evidence" value="ECO:0007669"/>
    <property type="project" value="InterPro"/>
</dbReference>
<dbReference type="InterPro" id="IPR036291">
    <property type="entry name" value="NAD(P)-bd_dom_sf"/>
</dbReference>
<dbReference type="Gene3D" id="3.90.180.10">
    <property type="entry name" value="Medium-chain alcohol dehydrogenases, catalytic domain"/>
    <property type="match status" value="1"/>
</dbReference>
<dbReference type="PANTHER" id="PTHR44154">
    <property type="entry name" value="QUINONE OXIDOREDUCTASE"/>
    <property type="match status" value="1"/>
</dbReference>
<dbReference type="Proteomes" id="UP000270021">
    <property type="component" value="Chromosome"/>
</dbReference>
<evidence type="ECO:0000313" key="4">
    <source>
        <dbReference type="Proteomes" id="UP000270021"/>
    </source>
</evidence>
<proteinExistence type="predicted"/>
<dbReference type="OrthoDB" id="9787435at2"/>
<keyword evidence="1" id="KW-0521">NADP</keyword>
<organism evidence="3 4">
    <name type="scientific">Flaviflexus salsibiostraticola</name>
    <dbReference type="NCBI Taxonomy" id="1282737"/>
    <lineage>
        <taxon>Bacteria</taxon>
        <taxon>Bacillati</taxon>
        <taxon>Actinomycetota</taxon>
        <taxon>Actinomycetes</taxon>
        <taxon>Actinomycetales</taxon>
        <taxon>Actinomycetaceae</taxon>
        <taxon>Flaviflexus</taxon>
    </lineage>
</organism>
<name>A0A3Q8WUM6_9ACTO</name>
<dbReference type="Pfam" id="PF08240">
    <property type="entry name" value="ADH_N"/>
    <property type="match status" value="1"/>
</dbReference>
<dbReference type="EMBL" id="CP034438">
    <property type="protein sequence ID" value="AZN30503.1"/>
    <property type="molecule type" value="Genomic_DNA"/>
</dbReference>
<feature type="domain" description="Enoyl reductase (ER)" evidence="2">
    <location>
        <begin position="14"/>
        <end position="336"/>
    </location>
</feature>
<dbReference type="InterPro" id="IPR013154">
    <property type="entry name" value="ADH-like_N"/>
</dbReference>